<dbReference type="OrthoDB" id="9949784at2"/>
<keyword evidence="3" id="KW-1185">Reference proteome</keyword>
<dbReference type="PATRIC" id="fig|545697.3.peg.3259"/>
<sequence length="86" mass="9781">MNFIQIQIIIFFSIFFSSLIIGKKALFISSIIWVIETCIVYNVSATNRLQLITLSVSFQIGLVVAVIRDFILSKIKKNKNNQINEG</sequence>
<feature type="transmembrane region" description="Helical" evidence="1">
    <location>
        <begin position="49"/>
        <end position="71"/>
    </location>
</feature>
<organism evidence="2 3">
    <name type="scientific">Clostridium celatum DSM 1785</name>
    <dbReference type="NCBI Taxonomy" id="545697"/>
    <lineage>
        <taxon>Bacteria</taxon>
        <taxon>Bacillati</taxon>
        <taxon>Bacillota</taxon>
        <taxon>Clostridia</taxon>
        <taxon>Eubacteriales</taxon>
        <taxon>Clostridiaceae</taxon>
        <taxon>Clostridium</taxon>
    </lineage>
</organism>
<dbReference type="AlphaFoldDB" id="L1Q338"/>
<dbReference type="EMBL" id="AMEZ01000133">
    <property type="protein sequence ID" value="EKY22291.1"/>
    <property type="molecule type" value="Genomic_DNA"/>
</dbReference>
<comment type="caution">
    <text evidence="2">The sequence shown here is derived from an EMBL/GenBank/DDBJ whole genome shotgun (WGS) entry which is preliminary data.</text>
</comment>
<dbReference type="eggNOG" id="ENOG50325IT">
    <property type="taxonomic scope" value="Bacteria"/>
</dbReference>
<evidence type="ECO:0000313" key="2">
    <source>
        <dbReference type="EMBL" id="EKY22291.1"/>
    </source>
</evidence>
<gene>
    <name evidence="2" type="ORF">HMPREF0216_03335</name>
</gene>
<evidence type="ECO:0000256" key="1">
    <source>
        <dbReference type="SAM" id="Phobius"/>
    </source>
</evidence>
<proteinExistence type="predicted"/>
<dbReference type="HOGENOM" id="CLU_2492325_0_0_9"/>
<keyword evidence="1" id="KW-1133">Transmembrane helix</keyword>
<evidence type="ECO:0000313" key="3">
    <source>
        <dbReference type="Proteomes" id="UP000010420"/>
    </source>
</evidence>
<protein>
    <submittedName>
        <fullName evidence="2">Uncharacterized protein</fullName>
    </submittedName>
</protein>
<name>L1Q338_9CLOT</name>
<dbReference type="RefSeq" id="WP_005216206.1">
    <property type="nucleotide sequence ID" value="NZ_KB291715.1"/>
</dbReference>
<dbReference type="Proteomes" id="UP000010420">
    <property type="component" value="Unassembled WGS sequence"/>
</dbReference>
<dbReference type="STRING" id="545697.HMPREF0216_03335"/>
<reference evidence="2 3" key="1">
    <citation type="submission" date="2012-05" db="EMBL/GenBank/DDBJ databases">
        <authorList>
            <person name="Weinstock G."/>
            <person name="Sodergren E."/>
            <person name="Lobos E.A."/>
            <person name="Fulton L."/>
            <person name="Fulton R."/>
            <person name="Courtney L."/>
            <person name="Fronick C."/>
            <person name="O'Laughlin M."/>
            <person name="Godfrey J."/>
            <person name="Wilson R.M."/>
            <person name="Miner T."/>
            <person name="Farmer C."/>
            <person name="Delehaunty K."/>
            <person name="Cordes M."/>
            <person name="Minx P."/>
            <person name="Tomlinson C."/>
            <person name="Chen J."/>
            <person name="Wollam A."/>
            <person name="Pepin K.H."/>
            <person name="Bhonagiri V."/>
            <person name="Zhang X."/>
            <person name="Suruliraj S."/>
            <person name="Warren W."/>
            <person name="Mitreva M."/>
            <person name="Mardis E.R."/>
            <person name="Wilson R.K."/>
        </authorList>
    </citation>
    <scope>NUCLEOTIDE SEQUENCE [LARGE SCALE GENOMIC DNA]</scope>
    <source>
        <strain evidence="2 3">DSM 1785</strain>
    </source>
</reference>
<accession>L1Q338</accession>
<keyword evidence="1" id="KW-0472">Membrane</keyword>
<keyword evidence="1" id="KW-0812">Transmembrane</keyword>